<comment type="similarity">
    <text evidence="8">Belongs to the CFAP43 family.</text>
</comment>
<keyword evidence="6" id="KW-0206">Cytoskeleton</keyword>
<dbReference type="GeneID" id="39989901"/>
<dbReference type="InterPro" id="IPR056297">
    <property type="entry name" value="Beta-prop_Cfap43_2nd"/>
</dbReference>
<evidence type="ECO:0000256" key="2">
    <source>
        <dbReference type="ARBA" id="ARBA00022490"/>
    </source>
</evidence>
<name>A0A1X0NIE3_9TRYP</name>
<evidence type="ECO:0000256" key="4">
    <source>
        <dbReference type="ARBA" id="ARBA00022737"/>
    </source>
</evidence>
<evidence type="ECO:0000313" key="13">
    <source>
        <dbReference type="EMBL" id="ORC84456.1"/>
    </source>
</evidence>
<keyword evidence="7" id="KW-0966">Cell projection</keyword>
<dbReference type="Gene3D" id="2.130.10.10">
    <property type="entry name" value="YVTN repeat-like/Quinoprotein amine dehydrogenase"/>
    <property type="match status" value="1"/>
</dbReference>
<comment type="caution">
    <text evidence="13">The sequence shown here is derived from an EMBL/GenBank/DDBJ whole genome shotgun (WGS) entry which is preliminary data.</text>
</comment>
<reference evidence="13 14" key="1">
    <citation type="submission" date="2017-03" db="EMBL/GenBank/DDBJ databases">
        <title>An alternative strategy for trypanosome survival in the mammalian bloodstream revealed through genome and transcriptome analysis of the ubiquitous bovine parasite Trypanosoma (Megatrypanum) theileri.</title>
        <authorList>
            <person name="Kelly S."/>
            <person name="Ivens A."/>
            <person name="Mott A."/>
            <person name="O'Neill E."/>
            <person name="Emms D."/>
            <person name="Macleod O."/>
            <person name="Voorheis P."/>
            <person name="Matthews J."/>
            <person name="Matthews K."/>
            <person name="Carrington M."/>
        </authorList>
    </citation>
    <scope>NUCLEOTIDE SEQUENCE [LARGE SCALE GENOMIC DNA]</scope>
    <source>
        <strain evidence="13">Edinburgh</strain>
    </source>
</reference>
<gene>
    <name evidence="13" type="ORF">TM35_000441120</name>
</gene>
<keyword evidence="3" id="KW-0853">WD repeat</keyword>
<accession>A0A1X0NIE3</accession>
<evidence type="ECO:0000256" key="10">
    <source>
        <dbReference type="SAM" id="Coils"/>
    </source>
</evidence>
<evidence type="ECO:0000256" key="3">
    <source>
        <dbReference type="ARBA" id="ARBA00022574"/>
    </source>
</evidence>
<keyword evidence="4" id="KW-0677">Repeat</keyword>
<comment type="subcellular location">
    <subcellularLocation>
        <location evidence="1">Cytoplasm</location>
        <location evidence="1">Cytoskeleton</location>
        <location evidence="1">Cilium axoneme</location>
    </subcellularLocation>
</comment>
<proteinExistence type="inferred from homology"/>
<evidence type="ECO:0000256" key="8">
    <source>
        <dbReference type="ARBA" id="ARBA00023605"/>
    </source>
</evidence>
<organism evidence="13 14">
    <name type="scientific">Trypanosoma theileri</name>
    <dbReference type="NCBI Taxonomy" id="67003"/>
    <lineage>
        <taxon>Eukaryota</taxon>
        <taxon>Discoba</taxon>
        <taxon>Euglenozoa</taxon>
        <taxon>Kinetoplastea</taxon>
        <taxon>Metakinetoplastina</taxon>
        <taxon>Trypanosomatida</taxon>
        <taxon>Trypanosomatidae</taxon>
        <taxon>Trypanosoma</taxon>
    </lineage>
</organism>
<feature type="coiled-coil region" evidence="10">
    <location>
        <begin position="973"/>
        <end position="1011"/>
    </location>
</feature>
<dbReference type="SUPFAM" id="SSF50978">
    <property type="entry name" value="WD40 repeat-like"/>
    <property type="match status" value="2"/>
</dbReference>
<dbReference type="VEuPathDB" id="TriTrypDB:TM35_000441120"/>
<dbReference type="Pfam" id="PF25828">
    <property type="entry name" value="CC_Cfap43"/>
    <property type="match status" value="2"/>
</dbReference>
<dbReference type="PANTHER" id="PTHR14885">
    <property type="entry name" value="CILIA- AND FLAGELLA-ASSOCIATED PROTEIN 43-RELATED"/>
    <property type="match status" value="1"/>
</dbReference>
<dbReference type="InterPro" id="IPR015943">
    <property type="entry name" value="WD40/YVTN_repeat-like_dom_sf"/>
</dbReference>
<dbReference type="PANTHER" id="PTHR14885:SF1">
    <property type="entry name" value="CILIA- AND FLAGELLA-ASSOCIATED PROTEIN 43"/>
    <property type="match status" value="1"/>
</dbReference>
<evidence type="ECO:0000256" key="7">
    <source>
        <dbReference type="ARBA" id="ARBA00023273"/>
    </source>
</evidence>
<sequence length="1457" mass="166357">MTTNALILGFNSPSAVCSASNSILCGAGSGVVARRGADSIQWVPGDGRYPVGKLAYSHSSRLLCVTEVRLNVTLLVFRYPEYNRVQKIDNIAKVDVQDMCFSPNGQMLAILTSMPSCIVNLFFVQRGRSLEKAASVSLDDKFWKQMVFPPQRTDCIAVLEPQGVAIASQLSLTTTLPSIITLASQQHEFCSFSWTPSGVVCGTKGGSLVIFDELKMEMQDYLTCPTTASVTSILGTPMLLLLGTEEGSVFGYNTNTKELQLLLQVNHFIERMSLSENGFDTLVVSKADVRKLDLRTSSSTLIRARNTGDTVKIMTLENLVVMVCADGTLARYEADTNTVTRFVTDFNDRAEDACALQSSVVVVFHSGCVRCFTSKPEFKLSSHIKLGSIPLSLCASDGDSSLVVTDGNTIHLLTVKNDLLYFQSSVDTFTSKVTNLRWILGNDRSVLAACVNGEVQLVRCFDGNDLQPSTLLVETIWRLDYPVRDILPLYFDEEVVNILVHSLDKETKLYVLERRREREVKSLRPLFLMRDHESGGTTIERFGNTAVISGGSDGKVVIRDVSHYQSKLTPIPPSKEKRRPLQEILLRPFGKRGIVSISVWNEEEGFVCAGEDTVVHLIPQSGTINYSWTEPEWHEERPPSPPKEVKTIPRDDAVMAEESKRKILSSLTELRTDINKLLVEKTSAVNIEEFLLPDQRESFIAECDLAIQQAKEDDYYHLLHNEFTQYKIRRECWDTMEIQRTKIVTLNKPILEVHNFHRRKTNPEAVGLLKKVKFLRMLQIKAGDYFTFSSQVKHPESKPQMTQLETDLNDDTTELLYDPIDVYTNSRATIQMILLNGRISKVKETFNVIFDNLKEKKNSELTRIQERNDRCKRIMRQLGEPISDDLLFTPYFDKEEDPSSVFEVFDSEIDPELLKLAKKEDNSAYAISSSDEAALKTWMDGLEKDIEVIAVKVPLPAFADESLEQYVPPDERTDEQIKIYEEYEKELAEQTANVNERKEALRKEMKDLMKANVDGANRINEEISSLGKRRMDAAQLVDELESHQVNALQRLLLEPTICNELLAVIKEKTELEGRLKQLQSLEAYKKKLLSIEELNLQKSIEDEKTLATEMHNSPPFNDTEFGDRLYRRFTKWRSKYEEGLAVVPQVGQHEHFPEALWELYCKCCSKIVEAKDVISRNTATVCSFTELLKDVETEMVKVQNEVEEKEAAEDACRDNAIRRILNVQNLYSLRQGQVQDEDAVVGADFVTFSFRWASDILNYNSLVFSSFDELRRLMTKISQQRQAMKMCAWETERLQYCVGTLEMELRQLHTLRVTRQMQDIIHTGVASSGEDELEKLNRRIEYVRQVMSKKIEERNRVIARLKLQINDRNVENKLLDTEVQQIKSIVDDKKAVWTMLGEHNNEEDRLRQRMRELYENSELEELARSQQEELVRLKREIDRLRERTFPSFAVVSKKTVS</sequence>
<evidence type="ECO:0000256" key="1">
    <source>
        <dbReference type="ARBA" id="ARBA00004430"/>
    </source>
</evidence>
<dbReference type="Pfam" id="PF23184">
    <property type="entry name" value="WD40_CFAP43"/>
    <property type="match status" value="1"/>
</dbReference>
<dbReference type="Proteomes" id="UP000192257">
    <property type="component" value="Unassembled WGS sequence"/>
</dbReference>
<evidence type="ECO:0000313" key="14">
    <source>
        <dbReference type="Proteomes" id="UP000192257"/>
    </source>
</evidence>
<protein>
    <recommendedName>
        <fullName evidence="9">Cilia- and flagella-associated protein 43</fullName>
    </recommendedName>
</protein>
<dbReference type="InterPro" id="IPR056296">
    <property type="entry name" value="Cfap43_N"/>
</dbReference>
<evidence type="ECO:0000256" key="5">
    <source>
        <dbReference type="ARBA" id="ARBA00023054"/>
    </source>
</evidence>
<dbReference type="GO" id="GO:0005930">
    <property type="term" value="C:axoneme"/>
    <property type="evidence" value="ECO:0007669"/>
    <property type="project" value="UniProtKB-SubCell"/>
</dbReference>
<dbReference type="GO" id="GO:0060271">
    <property type="term" value="P:cilium assembly"/>
    <property type="evidence" value="ECO:0007669"/>
    <property type="project" value="TreeGrafter"/>
</dbReference>
<dbReference type="Pfam" id="PF23185">
    <property type="entry name" value="CFAP43_N"/>
    <property type="match status" value="1"/>
</dbReference>
<keyword evidence="14" id="KW-1185">Reference proteome</keyword>
<feature type="coiled-coil region" evidence="10">
    <location>
        <begin position="1396"/>
        <end position="1443"/>
    </location>
</feature>
<dbReference type="EMBL" id="NBCO01000044">
    <property type="protein sequence ID" value="ORC84456.1"/>
    <property type="molecule type" value="Genomic_DNA"/>
</dbReference>
<feature type="coiled-coil region" evidence="10">
    <location>
        <begin position="1188"/>
        <end position="1215"/>
    </location>
</feature>
<evidence type="ECO:0000259" key="12">
    <source>
        <dbReference type="Pfam" id="PF23185"/>
    </source>
</evidence>
<dbReference type="OrthoDB" id="64353at2759"/>
<keyword evidence="2" id="KW-0963">Cytoplasm</keyword>
<dbReference type="InterPro" id="IPR036322">
    <property type="entry name" value="WD40_repeat_dom_sf"/>
</dbReference>
<dbReference type="RefSeq" id="XP_028878522.1">
    <property type="nucleotide sequence ID" value="XM_029030121.1"/>
</dbReference>
<evidence type="ECO:0000256" key="6">
    <source>
        <dbReference type="ARBA" id="ARBA00023212"/>
    </source>
</evidence>
<feature type="domain" description="Cfap43 N-terminal" evidence="12">
    <location>
        <begin position="7"/>
        <end position="305"/>
    </location>
</feature>
<keyword evidence="5 10" id="KW-0175">Coiled coil</keyword>
<evidence type="ECO:0000256" key="9">
    <source>
        <dbReference type="ARBA" id="ARBA00023662"/>
    </source>
</evidence>
<feature type="domain" description="Cfap43 second beta-propeller" evidence="11">
    <location>
        <begin position="310"/>
        <end position="633"/>
    </location>
</feature>
<evidence type="ECO:0000259" key="11">
    <source>
        <dbReference type="Pfam" id="PF23184"/>
    </source>
</evidence>